<dbReference type="Proteomes" id="UP001168877">
    <property type="component" value="Unassembled WGS sequence"/>
</dbReference>
<organism evidence="1 2">
    <name type="scientific">Acer saccharum</name>
    <name type="common">Sugar maple</name>
    <dbReference type="NCBI Taxonomy" id="4024"/>
    <lineage>
        <taxon>Eukaryota</taxon>
        <taxon>Viridiplantae</taxon>
        <taxon>Streptophyta</taxon>
        <taxon>Embryophyta</taxon>
        <taxon>Tracheophyta</taxon>
        <taxon>Spermatophyta</taxon>
        <taxon>Magnoliopsida</taxon>
        <taxon>eudicotyledons</taxon>
        <taxon>Gunneridae</taxon>
        <taxon>Pentapetalae</taxon>
        <taxon>rosids</taxon>
        <taxon>malvids</taxon>
        <taxon>Sapindales</taxon>
        <taxon>Sapindaceae</taxon>
        <taxon>Hippocastanoideae</taxon>
        <taxon>Acereae</taxon>
        <taxon>Acer</taxon>
    </lineage>
</organism>
<keyword evidence="2" id="KW-1185">Reference proteome</keyword>
<dbReference type="GO" id="GO:0003676">
    <property type="term" value="F:nucleic acid binding"/>
    <property type="evidence" value="ECO:0007669"/>
    <property type="project" value="InterPro"/>
</dbReference>
<accession>A0AA39RRF1</accession>
<name>A0AA39RRF1_ACESA</name>
<reference evidence="1" key="1">
    <citation type="journal article" date="2022" name="Plant J.">
        <title>Strategies of tolerance reflected in two North American maple genomes.</title>
        <authorList>
            <person name="McEvoy S.L."/>
            <person name="Sezen U.U."/>
            <person name="Trouern-Trend A."/>
            <person name="McMahon S.M."/>
            <person name="Schaberg P.G."/>
            <person name="Yang J."/>
            <person name="Wegrzyn J.L."/>
            <person name="Swenson N.G."/>
        </authorList>
    </citation>
    <scope>NUCLEOTIDE SEQUENCE</scope>
    <source>
        <strain evidence="1">NS2018</strain>
    </source>
</reference>
<evidence type="ECO:0000313" key="1">
    <source>
        <dbReference type="EMBL" id="KAK0578271.1"/>
    </source>
</evidence>
<comment type="caution">
    <text evidence="1">The sequence shown here is derived from an EMBL/GenBank/DDBJ whole genome shotgun (WGS) entry which is preliminary data.</text>
</comment>
<sequence length="79" mass="8942">MAMSTTKAEYIAVIEAINEAIWLQDLLGEINIIGGKAVIYTDSQSALHLVKNPVFYERTKHIEVKYHFIRDQVSNGDYG</sequence>
<dbReference type="InterPro" id="IPR036397">
    <property type="entry name" value="RNaseH_sf"/>
</dbReference>
<evidence type="ECO:0008006" key="3">
    <source>
        <dbReference type="Google" id="ProtNLM"/>
    </source>
</evidence>
<dbReference type="PANTHER" id="PTHR11439">
    <property type="entry name" value="GAG-POL-RELATED RETROTRANSPOSON"/>
    <property type="match status" value="1"/>
</dbReference>
<protein>
    <recommendedName>
        <fullName evidence="3">Retrovirus-related Pol polyprotein from transposon TNT 1-94</fullName>
    </recommendedName>
</protein>
<dbReference type="EMBL" id="JAUESC010000385">
    <property type="protein sequence ID" value="KAK0578271.1"/>
    <property type="molecule type" value="Genomic_DNA"/>
</dbReference>
<gene>
    <name evidence="1" type="ORF">LWI29_007827</name>
</gene>
<dbReference type="CDD" id="cd09272">
    <property type="entry name" value="RNase_HI_RT_Ty1"/>
    <property type="match status" value="1"/>
</dbReference>
<reference evidence="1" key="2">
    <citation type="submission" date="2023-06" db="EMBL/GenBank/DDBJ databases">
        <authorList>
            <person name="Swenson N.G."/>
            <person name="Wegrzyn J.L."/>
            <person name="Mcevoy S.L."/>
        </authorList>
    </citation>
    <scope>NUCLEOTIDE SEQUENCE</scope>
    <source>
        <strain evidence="1">NS2018</strain>
        <tissue evidence="1">Leaf</tissue>
    </source>
</reference>
<dbReference type="Gene3D" id="3.30.420.10">
    <property type="entry name" value="Ribonuclease H-like superfamily/Ribonuclease H"/>
    <property type="match status" value="1"/>
</dbReference>
<proteinExistence type="predicted"/>
<evidence type="ECO:0000313" key="2">
    <source>
        <dbReference type="Proteomes" id="UP001168877"/>
    </source>
</evidence>
<dbReference type="AlphaFoldDB" id="A0AA39RRF1"/>